<accession>A0AA91VCS2</accession>
<dbReference type="RefSeq" id="WP_097899627.1">
    <property type="nucleotide sequence ID" value="NZ_NVOR01000024.1"/>
</dbReference>
<proteinExistence type="predicted"/>
<dbReference type="EMBL" id="NVOR01000024">
    <property type="protein sequence ID" value="PED82891.1"/>
    <property type="molecule type" value="Genomic_DNA"/>
</dbReference>
<sequence>MNFNENEIVTLDIAIRKVEDGVFAAGASFQYRHVEGGSYRYEPFKVASLYIDNQDVTSTNKCILHALEQLSSEIPDDTKLVRIRSDMPHFHRGMKLKKILEPTFNKKVVIRIVPMLSRKHEEISLLINDAILRKESVVSDI</sequence>
<comment type="caution">
    <text evidence="1">The sequence shown here is derived from an EMBL/GenBank/DDBJ whole genome shotgun (WGS) entry which is preliminary data.</text>
</comment>
<gene>
    <name evidence="1" type="ORF">CON65_09480</name>
</gene>
<protein>
    <submittedName>
        <fullName evidence="1">Uncharacterized protein</fullName>
    </submittedName>
</protein>
<dbReference type="AlphaFoldDB" id="A0AA91VCS2"/>
<name>A0AA91VCS2_9BACI</name>
<reference evidence="1 2" key="1">
    <citation type="submission" date="2017-09" db="EMBL/GenBank/DDBJ databases">
        <title>Large-scale bioinformatics analysis of Bacillus genomes uncovers conserved roles of natural products in bacterial physiology.</title>
        <authorList>
            <consortium name="Agbiome Team Llc"/>
            <person name="Bleich R.M."/>
            <person name="Grubbs K.J."/>
            <person name="Santa Maria K.C."/>
            <person name="Allen S.E."/>
            <person name="Farag S."/>
            <person name="Shank E.A."/>
            <person name="Bowers A."/>
        </authorList>
    </citation>
    <scope>NUCLEOTIDE SEQUENCE [LARGE SCALE GENOMIC DNA]</scope>
    <source>
        <strain evidence="1 2">AFS092012</strain>
    </source>
</reference>
<organism evidence="1 2">
    <name type="scientific">Bacillus pseudomycoides</name>
    <dbReference type="NCBI Taxonomy" id="64104"/>
    <lineage>
        <taxon>Bacteria</taxon>
        <taxon>Bacillati</taxon>
        <taxon>Bacillota</taxon>
        <taxon>Bacilli</taxon>
        <taxon>Bacillales</taxon>
        <taxon>Bacillaceae</taxon>
        <taxon>Bacillus</taxon>
        <taxon>Bacillus cereus group</taxon>
    </lineage>
</organism>
<dbReference type="Proteomes" id="UP000221020">
    <property type="component" value="Unassembled WGS sequence"/>
</dbReference>
<evidence type="ECO:0000313" key="1">
    <source>
        <dbReference type="EMBL" id="PED82891.1"/>
    </source>
</evidence>
<evidence type="ECO:0000313" key="2">
    <source>
        <dbReference type="Proteomes" id="UP000221020"/>
    </source>
</evidence>